<sequence>MNCFDPLFAPISQISRNRRLGTALIVCLLVLGMISAFVSELTYGGQFLLMDMNFSDYWSHVYTVPWARVSAFAIGLLLGVILRDLDKKPQAWETLLARKWCQRLFTPMMWTLNIGVGICLAMMNHVQWRHGSGHWDKPSLAVFESLSRPLWSLAVAWVIFACNTGRAGPIAKLLSFPPFVILSRLSYSVYLLHPLIILFVIYSRRTGIYLPPDRLDQVYNYLGHLVLTHLVAVVLYLFVEAPLRSLDILWEPRRRRKVTQ</sequence>
<dbReference type="Proteomes" id="UP000762676">
    <property type="component" value="Unassembled WGS sequence"/>
</dbReference>
<feature type="transmembrane region" description="Helical" evidence="1">
    <location>
        <begin position="179"/>
        <end position="201"/>
    </location>
</feature>
<dbReference type="InterPro" id="IPR002656">
    <property type="entry name" value="Acyl_transf_3_dom"/>
</dbReference>
<dbReference type="PANTHER" id="PTHR11161:SF0">
    <property type="entry name" value="O-ACYLTRANSFERASE LIKE PROTEIN"/>
    <property type="match status" value="1"/>
</dbReference>
<feature type="transmembrane region" description="Helical" evidence="1">
    <location>
        <begin position="148"/>
        <end position="167"/>
    </location>
</feature>
<dbReference type="Pfam" id="PF01757">
    <property type="entry name" value="Acyl_transf_3"/>
    <property type="match status" value="1"/>
</dbReference>
<proteinExistence type="predicted"/>
<dbReference type="AlphaFoldDB" id="A0AAV4FMJ2"/>
<evidence type="ECO:0000313" key="4">
    <source>
        <dbReference type="Proteomes" id="UP000762676"/>
    </source>
</evidence>
<dbReference type="EMBL" id="BMAT01004482">
    <property type="protein sequence ID" value="GFR74314.1"/>
    <property type="molecule type" value="Genomic_DNA"/>
</dbReference>
<keyword evidence="1" id="KW-0812">Transmembrane</keyword>
<evidence type="ECO:0000313" key="3">
    <source>
        <dbReference type="EMBL" id="GFR74314.1"/>
    </source>
</evidence>
<dbReference type="GO" id="GO:0016747">
    <property type="term" value="F:acyltransferase activity, transferring groups other than amino-acyl groups"/>
    <property type="evidence" value="ECO:0007669"/>
    <property type="project" value="InterPro"/>
</dbReference>
<feature type="transmembrane region" description="Helical" evidence="1">
    <location>
        <begin position="63"/>
        <end position="83"/>
    </location>
</feature>
<reference evidence="3 4" key="1">
    <citation type="journal article" date="2021" name="Elife">
        <title>Chloroplast acquisition without the gene transfer in kleptoplastic sea slugs, Plakobranchus ocellatus.</title>
        <authorList>
            <person name="Maeda T."/>
            <person name="Takahashi S."/>
            <person name="Yoshida T."/>
            <person name="Shimamura S."/>
            <person name="Takaki Y."/>
            <person name="Nagai Y."/>
            <person name="Toyoda A."/>
            <person name="Suzuki Y."/>
            <person name="Arimoto A."/>
            <person name="Ishii H."/>
            <person name="Satoh N."/>
            <person name="Nishiyama T."/>
            <person name="Hasebe M."/>
            <person name="Maruyama T."/>
            <person name="Minagawa J."/>
            <person name="Obokata J."/>
            <person name="Shigenobu S."/>
        </authorList>
    </citation>
    <scope>NUCLEOTIDE SEQUENCE [LARGE SCALE GENOMIC DNA]</scope>
</reference>
<comment type="caution">
    <text evidence="3">The sequence shown here is derived from an EMBL/GenBank/DDBJ whole genome shotgun (WGS) entry which is preliminary data.</text>
</comment>
<gene>
    <name evidence="3" type="ORF">ElyMa_002159900</name>
</gene>
<keyword evidence="1" id="KW-0472">Membrane</keyword>
<evidence type="ECO:0000256" key="1">
    <source>
        <dbReference type="SAM" id="Phobius"/>
    </source>
</evidence>
<evidence type="ECO:0000259" key="2">
    <source>
        <dbReference type="Pfam" id="PF01757"/>
    </source>
</evidence>
<name>A0AAV4FMJ2_9GAST</name>
<feature type="transmembrane region" description="Helical" evidence="1">
    <location>
        <begin position="221"/>
        <end position="239"/>
    </location>
</feature>
<feature type="transmembrane region" description="Helical" evidence="1">
    <location>
        <begin position="104"/>
        <end position="128"/>
    </location>
</feature>
<accession>A0AAV4FMJ2</accession>
<keyword evidence="1" id="KW-1133">Transmembrane helix</keyword>
<keyword evidence="4" id="KW-1185">Reference proteome</keyword>
<feature type="domain" description="Acyltransferase 3" evidence="2">
    <location>
        <begin position="10"/>
        <end position="236"/>
    </location>
</feature>
<protein>
    <submittedName>
        <fullName evidence="3">Nose resistant to fluoxetine protein 6</fullName>
    </submittedName>
</protein>
<feature type="transmembrane region" description="Helical" evidence="1">
    <location>
        <begin position="20"/>
        <end position="43"/>
    </location>
</feature>
<dbReference type="InterPro" id="IPR052728">
    <property type="entry name" value="O2_lipid_transport_reg"/>
</dbReference>
<dbReference type="PANTHER" id="PTHR11161">
    <property type="entry name" value="O-ACYLTRANSFERASE"/>
    <property type="match status" value="1"/>
</dbReference>
<organism evidence="3 4">
    <name type="scientific">Elysia marginata</name>
    <dbReference type="NCBI Taxonomy" id="1093978"/>
    <lineage>
        <taxon>Eukaryota</taxon>
        <taxon>Metazoa</taxon>
        <taxon>Spiralia</taxon>
        <taxon>Lophotrochozoa</taxon>
        <taxon>Mollusca</taxon>
        <taxon>Gastropoda</taxon>
        <taxon>Heterobranchia</taxon>
        <taxon>Euthyneura</taxon>
        <taxon>Panpulmonata</taxon>
        <taxon>Sacoglossa</taxon>
        <taxon>Placobranchoidea</taxon>
        <taxon>Plakobranchidae</taxon>
        <taxon>Elysia</taxon>
    </lineage>
</organism>